<evidence type="ECO:0000256" key="1">
    <source>
        <dbReference type="SAM" id="SignalP"/>
    </source>
</evidence>
<keyword evidence="1" id="KW-0732">Signal</keyword>
<gene>
    <name evidence="2" type="ORF">EYF80_056962</name>
</gene>
<comment type="caution">
    <text evidence="2">The sequence shown here is derived from an EMBL/GenBank/DDBJ whole genome shotgun (WGS) entry which is preliminary data.</text>
</comment>
<feature type="signal peptide" evidence="1">
    <location>
        <begin position="1"/>
        <end position="16"/>
    </location>
</feature>
<proteinExistence type="predicted"/>
<organism evidence="2 3">
    <name type="scientific">Liparis tanakae</name>
    <name type="common">Tanaka's snailfish</name>
    <dbReference type="NCBI Taxonomy" id="230148"/>
    <lineage>
        <taxon>Eukaryota</taxon>
        <taxon>Metazoa</taxon>
        <taxon>Chordata</taxon>
        <taxon>Craniata</taxon>
        <taxon>Vertebrata</taxon>
        <taxon>Euteleostomi</taxon>
        <taxon>Actinopterygii</taxon>
        <taxon>Neopterygii</taxon>
        <taxon>Teleostei</taxon>
        <taxon>Neoteleostei</taxon>
        <taxon>Acanthomorphata</taxon>
        <taxon>Eupercaria</taxon>
        <taxon>Perciformes</taxon>
        <taxon>Cottioidei</taxon>
        <taxon>Cottales</taxon>
        <taxon>Liparidae</taxon>
        <taxon>Liparis</taxon>
    </lineage>
</organism>
<evidence type="ECO:0000313" key="3">
    <source>
        <dbReference type="Proteomes" id="UP000314294"/>
    </source>
</evidence>
<keyword evidence="3" id="KW-1185">Reference proteome</keyword>
<dbReference type="Proteomes" id="UP000314294">
    <property type="component" value="Unassembled WGS sequence"/>
</dbReference>
<protein>
    <recommendedName>
        <fullName evidence="4">Secreted protein</fullName>
    </recommendedName>
</protein>
<feature type="chain" id="PRO_5021325542" description="Secreted protein" evidence="1">
    <location>
        <begin position="17"/>
        <end position="71"/>
    </location>
</feature>
<reference evidence="2 3" key="1">
    <citation type="submission" date="2019-03" db="EMBL/GenBank/DDBJ databases">
        <title>First draft genome of Liparis tanakae, snailfish: a comprehensive survey of snailfish specific genes.</title>
        <authorList>
            <person name="Kim W."/>
            <person name="Song I."/>
            <person name="Jeong J.-H."/>
            <person name="Kim D."/>
            <person name="Kim S."/>
            <person name="Ryu S."/>
            <person name="Song J.Y."/>
            <person name="Lee S.K."/>
        </authorList>
    </citation>
    <scope>NUCLEOTIDE SEQUENCE [LARGE SCALE GENOMIC DNA]</scope>
    <source>
        <tissue evidence="2">Muscle</tissue>
    </source>
</reference>
<accession>A0A4Z2EWZ5</accession>
<name>A0A4Z2EWZ5_9TELE</name>
<dbReference type="EMBL" id="SRLO01002459">
    <property type="protein sequence ID" value="TNN32874.1"/>
    <property type="molecule type" value="Genomic_DNA"/>
</dbReference>
<evidence type="ECO:0008006" key="4">
    <source>
        <dbReference type="Google" id="ProtNLM"/>
    </source>
</evidence>
<dbReference type="AlphaFoldDB" id="A0A4Z2EWZ5"/>
<sequence>MLWTLWSLWSLKGRTSAPHCRTLILSTHLEKNRTLPPAGGGFTELLHLLADGSQSCSTYLLRAHGAAPPTC</sequence>
<evidence type="ECO:0000313" key="2">
    <source>
        <dbReference type="EMBL" id="TNN32874.1"/>
    </source>
</evidence>